<feature type="compositionally biased region" description="Low complexity" evidence="5">
    <location>
        <begin position="28"/>
        <end position="46"/>
    </location>
</feature>
<dbReference type="InterPro" id="IPR001245">
    <property type="entry name" value="Ser-Thr/Tyr_kinase_cat_dom"/>
</dbReference>
<gene>
    <name evidence="7" type="ORF">D9756_007814</name>
</gene>
<evidence type="ECO:0000256" key="2">
    <source>
        <dbReference type="ARBA" id="ARBA00022741"/>
    </source>
</evidence>
<organism evidence="7 8">
    <name type="scientific">Leucocoprinus leucothites</name>
    <dbReference type="NCBI Taxonomy" id="201217"/>
    <lineage>
        <taxon>Eukaryota</taxon>
        <taxon>Fungi</taxon>
        <taxon>Dikarya</taxon>
        <taxon>Basidiomycota</taxon>
        <taxon>Agaricomycotina</taxon>
        <taxon>Agaricomycetes</taxon>
        <taxon>Agaricomycetidae</taxon>
        <taxon>Agaricales</taxon>
        <taxon>Agaricineae</taxon>
        <taxon>Agaricaceae</taxon>
        <taxon>Leucocoprinus</taxon>
    </lineage>
</organism>
<dbReference type="PANTHER" id="PTHR44329">
    <property type="entry name" value="SERINE/THREONINE-PROTEIN KINASE TNNI3K-RELATED"/>
    <property type="match status" value="1"/>
</dbReference>
<dbReference type="Gene3D" id="1.10.510.10">
    <property type="entry name" value="Transferase(Phosphotransferase) domain 1"/>
    <property type="match status" value="1"/>
</dbReference>
<dbReference type="CDD" id="cd21037">
    <property type="entry name" value="MLKL_NTD"/>
    <property type="match status" value="1"/>
</dbReference>
<feature type="compositionally biased region" description="Basic and acidic residues" evidence="5">
    <location>
        <begin position="944"/>
        <end position="953"/>
    </location>
</feature>
<feature type="binding site" evidence="4">
    <location>
        <position position="601"/>
    </location>
    <ligand>
        <name>ATP</name>
        <dbReference type="ChEBI" id="CHEBI:30616"/>
    </ligand>
</feature>
<dbReference type="GO" id="GO:0004674">
    <property type="term" value="F:protein serine/threonine kinase activity"/>
    <property type="evidence" value="ECO:0007669"/>
    <property type="project" value="UniProtKB-KW"/>
</dbReference>
<feature type="region of interest" description="Disordered" evidence="5">
    <location>
        <begin position="706"/>
        <end position="725"/>
    </location>
</feature>
<sequence length="1285" mass="142107">MPTPTTPSPATSSSHSTESPLSAPPRVSSPLNPASAPSRAAPLSLLELDDDDLDGYPEPPLGRPRGAAQSSRKKPLSSSSSSSPSPVVKVTSSPASTTTVLPSEQQDGRLSSFFHRARSRSPSGRINENVWRKKVNEADTPPSVQRQLDASPSSSWWGSENAKSWEDPPKKRKNMSPEETDAWNSTEKRVSVAIKSVFDITLDVAHELLAVGSDVLELAPIPGLSPVARSLLEIWDAMQNVDLNTLSCLRLTERCAETLIAVRQEVHDAGSSVTQELQGPLNKLQEAFDGVRRLLVKESHRPFIKRYLKRDEIMREIAACDADIRAALDMFNLSVSIRILKQTQASERERHAETQAILAALLPGGNKGPTPTNALMLTGVTEEVTVSPPQSPQYSSSKPTVSADTISRMSAEQLRAAIASLQLAQNASDRAQDTENLRQLMRLALHTTRDADVLDILQIKRQDMPEAIKTLQRALERVIDRECEQGSPAVVASVPKPPPLLKRFSIRKDDKVLPSQQRTGTFDSMSTGSESVGAAIRGDTLDREFLESGIEALVRMSRGIETNLPSWTITKYEVDRVQKIGVGFFSDVYKGTWRNRTVAIKVLADTTPRELFRREVAIWKTLKHPNVLELYGASSTTGDPPWFFVSPYEKNGSLNEFLKMVQSQSRSSGSSLGSRRSPLHSGGSLPPIPGHPKTDRQATFPLWQGVNSGQLTQPRGKSPARDPEYRRSRDLHRFIYEIAKGMEYLHSQNVHHGDLKSANILVDNNLRCVISDFGQSEMKSEAFSTSGVLPPHGTLRWQAPELMRGSSHLTPEMDVYSYAISCVEVLSWGNLPWAHTDDFTIRRLVLDDNKRPPLPVGSKYATPALQDLVRACWDKDPTKRPPFSQIVPRMKLIRKTTDDITSPSIPELPELEAEFPLRPSPDIRPGLLLDVEPFSPQQDAGDDAADRQPHRETSVPTSEIKFPEPVIYTPAGSRQSSVLISPSSDHSEETRSSSDAPSTPFHDTHASPPPESDIISQIRNERRYRMILVHNHNPSLVLPLWEPSQVDVGAVGYLSKPQGAFVTLFNALYPNKSSLEGVRSLPKIDGYGRVTNCSQRESKRNQFIDTIMGLLTLKNKGDGIFPQPVSRRYSFPLKAGHKAAFLCTETTEYRYMISEEGQQLDAPKRWFKANVDAIMKIYGAQHQIQREELFLVVGALRAPNYALFVSHNHPEGHAHFNAFASPKNGRPWGIFTTDSEYEGAGPSIDAPAESSRQSASKVSTHGGPWDTVLVARLRFKPDGTEPTTL</sequence>
<accession>A0A8H5D6D3</accession>
<dbReference type="GO" id="GO:0007166">
    <property type="term" value="P:cell surface receptor signaling pathway"/>
    <property type="evidence" value="ECO:0007669"/>
    <property type="project" value="InterPro"/>
</dbReference>
<dbReference type="InterPro" id="IPR059179">
    <property type="entry name" value="MLKL-like_MCAfunc"/>
</dbReference>
<evidence type="ECO:0000256" key="4">
    <source>
        <dbReference type="PROSITE-ProRule" id="PRU10141"/>
    </source>
</evidence>
<dbReference type="OrthoDB" id="1668230at2759"/>
<feature type="compositionally biased region" description="Low complexity" evidence="5">
    <location>
        <begin position="665"/>
        <end position="685"/>
    </location>
</feature>
<dbReference type="PROSITE" id="PS00107">
    <property type="entry name" value="PROTEIN_KINASE_ATP"/>
    <property type="match status" value="1"/>
</dbReference>
<reference evidence="7 8" key="1">
    <citation type="journal article" date="2020" name="ISME J.">
        <title>Uncovering the hidden diversity of litter-decomposition mechanisms in mushroom-forming fungi.</title>
        <authorList>
            <person name="Floudas D."/>
            <person name="Bentzer J."/>
            <person name="Ahren D."/>
            <person name="Johansson T."/>
            <person name="Persson P."/>
            <person name="Tunlid A."/>
        </authorList>
    </citation>
    <scope>NUCLEOTIDE SEQUENCE [LARGE SCALE GENOMIC DNA]</scope>
    <source>
        <strain evidence="7 8">CBS 146.42</strain>
    </source>
</reference>
<comment type="caution">
    <text evidence="7">The sequence shown here is derived from an EMBL/GenBank/DDBJ whole genome shotgun (WGS) entry which is preliminary data.</text>
</comment>
<feature type="domain" description="Protein kinase" evidence="6">
    <location>
        <begin position="574"/>
        <end position="893"/>
    </location>
</feature>
<feature type="region of interest" description="Disordered" evidence="5">
    <location>
        <begin position="1"/>
        <end position="186"/>
    </location>
</feature>
<feature type="region of interest" description="Disordered" evidence="5">
    <location>
        <begin position="926"/>
        <end position="1013"/>
    </location>
</feature>
<dbReference type="EMBL" id="JAACJO010000010">
    <property type="protein sequence ID" value="KAF5353551.1"/>
    <property type="molecule type" value="Genomic_DNA"/>
</dbReference>
<keyword evidence="1" id="KW-0418">Kinase</keyword>
<feature type="compositionally biased region" description="Polar residues" evidence="5">
    <location>
        <begin position="1250"/>
        <end position="1259"/>
    </location>
</feature>
<protein>
    <recommendedName>
        <fullName evidence="6">Protein kinase domain-containing protein</fullName>
    </recommendedName>
</protein>
<evidence type="ECO:0000259" key="6">
    <source>
        <dbReference type="PROSITE" id="PS50011"/>
    </source>
</evidence>
<keyword evidence="2 4" id="KW-0547">Nucleotide-binding</keyword>
<feature type="compositionally biased region" description="Low complexity" evidence="5">
    <location>
        <begin position="76"/>
        <end position="103"/>
    </location>
</feature>
<dbReference type="InterPro" id="IPR000719">
    <property type="entry name" value="Prot_kinase_dom"/>
</dbReference>
<keyword evidence="1" id="KW-0723">Serine/threonine-protein kinase</keyword>
<dbReference type="InterPro" id="IPR011009">
    <property type="entry name" value="Kinase-like_dom_sf"/>
</dbReference>
<name>A0A8H5D6D3_9AGAR</name>
<evidence type="ECO:0000256" key="3">
    <source>
        <dbReference type="ARBA" id="ARBA00022840"/>
    </source>
</evidence>
<evidence type="ECO:0000313" key="8">
    <source>
        <dbReference type="Proteomes" id="UP000559027"/>
    </source>
</evidence>
<feature type="compositionally biased region" description="Polar residues" evidence="5">
    <location>
        <begin position="142"/>
        <end position="162"/>
    </location>
</feature>
<dbReference type="SMART" id="SM00220">
    <property type="entry name" value="S_TKc"/>
    <property type="match status" value="1"/>
</dbReference>
<dbReference type="PROSITE" id="PS00108">
    <property type="entry name" value="PROTEIN_KINASE_ST"/>
    <property type="match status" value="1"/>
</dbReference>
<dbReference type="GO" id="GO:0005524">
    <property type="term" value="F:ATP binding"/>
    <property type="evidence" value="ECO:0007669"/>
    <property type="project" value="UniProtKB-UniRule"/>
</dbReference>
<dbReference type="PROSITE" id="PS50011">
    <property type="entry name" value="PROTEIN_KINASE_DOM"/>
    <property type="match status" value="1"/>
</dbReference>
<evidence type="ECO:0000313" key="7">
    <source>
        <dbReference type="EMBL" id="KAF5353551.1"/>
    </source>
</evidence>
<dbReference type="SUPFAM" id="SSF56112">
    <property type="entry name" value="Protein kinase-like (PK-like)"/>
    <property type="match status" value="1"/>
</dbReference>
<dbReference type="Gene3D" id="1.20.930.20">
    <property type="entry name" value="Adaptor protein Cbl, N-terminal domain"/>
    <property type="match status" value="1"/>
</dbReference>
<feature type="compositionally biased region" description="Low complexity" evidence="5">
    <location>
        <begin position="8"/>
        <end position="21"/>
    </location>
</feature>
<evidence type="ECO:0000256" key="1">
    <source>
        <dbReference type="ARBA" id="ARBA00022527"/>
    </source>
</evidence>
<keyword evidence="8" id="KW-1185">Reference proteome</keyword>
<dbReference type="Pfam" id="PF07714">
    <property type="entry name" value="PK_Tyr_Ser-Thr"/>
    <property type="match status" value="1"/>
</dbReference>
<feature type="compositionally biased region" description="Polar residues" evidence="5">
    <location>
        <begin position="706"/>
        <end position="715"/>
    </location>
</feature>
<dbReference type="InterPro" id="IPR017441">
    <property type="entry name" value="Protein_kinase_ATP_BS"/>
</dbReference>
<proteinExistence type="predicted"/>
<keyword evidence="1" id="KW-0808">Transferase</keyword>
<keyword evidence="3 4" id="KW-0067">ATP-binding</keyword>
<feature type="region of interest" description="Disordered" evidence="5">
    <location>
        <begin position="900"/>
        <end position="919"/>
    </location>
</feature>
<feature type="region of interest" description="Disordered" evidence="5">
    <location>
        <begin position="665"/>
        <end position="697"/>
    </location>
</feature>
<dbReference type="InterPro" id="IPR036537">
    <property type="entry name" value="Adaptor_Cbl_N_dom_sf"/>
</dbReference>
<feature type="region of interest" description="Disordered" evidence="5">
    <location>
        <begin position="1239"/>
        <end position="1263"/>
    </location>
</feature>
<dbReference type="InterPro" id="IPR051681">
    <property type="entry name" value="Ser/Thr_Kinases-Pseudokinases"/>
</dbReference>
<dbReference type="InterPro" id="IPR008271">
    <property type="entry name" value="Ser/Thr_kinase_AS"/>
</dbReference>
<dbReference type="Proteomes" id="UP000559027">
    <property type="component" value="Unassembled WGS sequence"/>
</dbReference>
<dbReference type="Gene3D" id="3.30.200.20">
    <property type="entry name" value="Phosphorylase Kinase, domain 1"/>
    <property type="match status" value="1"/>
</dbReference>
<evidence type="ECO:0000256" key="5">
    <source>
        <dbReference type="SAM" id="MobiDB-lite"/>
    </source>
</evidence>